<dbReference type="EnsemblProtists" id="HpaT813250">
    <property type="protein sequence ID" value="HpaP813250"/>
    <property type="gene ID" value="HpaG813250"/>
</dbReference>
<proteinExistence type="predicted"/>
<keyword evidence="2" id="KW-1185">Reference proteome</keyword>
<accession>M4C2D5</accession>
<name>M4C2D5_HYAAE</name>
<dbReference type="AlphaFoldDB" id="M4C2D5"/>
<sequence>MTPSQYMARILDQGHGAPVPRIRVIPVLLDVGELASEVDNAFICWVHKPRRLGSINSLRPSADKADVRLERKLRYDFAKLRAKGQMRAMFRTRYAAAVPITASPFRASVVDPPAAPITCKKQEGLQVDPDRGAQKHPRHMGDIAEGISRTPMSSQTQGTLTTSPETGINHDDVFVEVPSPHGTGGSLARQATPVAVGVSAAAHEALVQEVKCFLETLGQTQSTPDAVQARLSTFETIQTRMEV</sequence>
<dbReference type="OMA" id="DNAFICW"/>
<protein>
    <submittedName>
        <fullName evidence="1">Uncharacterized protein</fullName>
    </submittedName>
</protein>
<reference evidence="1" key="2">
    <citation type="submission" date="2015-06" db="UniProtKB">
        <authorList>
            <consortium name="EnsemblProtists"/>
        </authorList>
    </citation>
    <scope>IDENTIFICATION</scope>
    <source>
        <strain evidence="1">Emoy2</strain>
    </source>
</reference>
<dbReference type="EMBL" id="JH598124">
    <property type="status" value="NOT_ANNOTATED_CDS"/>
    <property type="molecule type" value="Genomic_DNA"/>
</dbReference>
<dbReference type="InParanoid" id="M4C2D5"/>
<evidence type="ECO:0000313" key="1">
    <source>
        <dbReference type="EnsemblProtists" id="HpaP813250"/>
    </source>
</evidence>
<dbReference type="eggNOG" id="ENOG502S3DU">
    <property type="taxonomic scope" value="Eukaryota"/>
</dbReference>
<reference evidence="2" key="1">
    <citation type="journal article" date="2010" name="Science">
        <title>Signatures of adaptation to obligate biotrophy in the Hyaloperonospora arabidopsidis genome.</title>
        <authorList>
            <person name="Baxter L."/>
            <person name="Tripathy S."/>
            <person name="Ishaque N."/>
            <person name="Boot N."/>
            <person name="Cabral A."/>
            <person name="Kemen E."/>
            <person name="Thines M."/>
            <person name="Ah-Fong A."/>
            <person name="Anderson R."/>
            <person name="Badejoko W."/>
            <person name="Bittner-Eddy P."/>
            <person name="Boore J.L."/>
            <person name="Chibucos M.C."/>
            <person name="Coates M."/>
            <person name="Dehal P."/>
            <person name="Delehaunty K."/>
            <person name="Dong S."/>
            <person name="Downton P."/>
            <person name="Dumas B."/>
            <person name="Fabro G."/>
            <person name="Fronick C."/>
            <person name="Fuerstenberg S.I."/>
            <person name="Fulton L."/>
            <person name="Gaulin E."/>
            <person name="Govers F."/>
            <person name="Hughes L."/>
            <person name="Humphray S."/>
            <person name="Jiang R.H."/>
            <person name="Judelson H."/>
            <person name="Kamoun S."/>
            <person name="Kyung K."/>
            <person name="Meijer H."/>
            <person name="Minx P."/>
            <person name="Morris P."/>
            <person name="Nelson J."/>
            <person name="Phuntumart V."/>
            <person name="Qutob D."/>
            <person name="Rehmany A."/>
            <person name="Rougon-Cardoso A."/>
            <person name="Ryden P."/>
            <person name="Torto-Alalibo T."/>
            <person name="Studholme D."/>
            <person name="Wang Y."/>
            <person name="Win J."/>
            <person name="Wood J."/>
            <person name="Clifton S.W."/>
            <person name="Rogers J."/>
            <person name="Van den Ackerveken G."/>
            <person name="Jones J.D."/>
            <person name="McDowell J.M."/>
            <person name="Beynon J."/>
            <person name="Tyler B.M."/>
        </authorList>
    </citation>
    <scope>NUCLEOTIDE SEQUENCE [LARGE SCALE GENOMIC DNA]</scope>
    <source>
        <strain evidence="2">Emoy2</strain>
    </source>
</reference>
<organism evidence="1 2">
    <name type="scientific">Hyaloperonospora arabidopsidis (strain Emoy2)</name>
    <name type="common">Downy mildew agent</name>
    <name type="synonym">Peronospora arabidopsidis</name>
    <dbReference type="NCBI Taxonomy" id="559515"/>
    <lineage>
        <taxon>Eukaryota</taxon>
        <taxon>Sar</taxon>
        <taxon>Stramenopiles</taxon>
        <taxon>Oomycota</taxon>
        <taxon>Peronosporomycetes</taxon>
        <taxon>Peronosporales</taxon>
        <taxon>Peronosporaceae</taxon>
        <taxon>Hyaloperonospora</taxon>
    </lineage>
</organism>
<dbReference type="VEuPathDB" id="FungiDB:HpaG813250"/>
<dbReference type="Proteomes" id="UP000011713">
    <property type="component" value="Unassembled WGS sequence"/>
</dbReference>
<dbReference type="HOGENOM" id="CLU_051764_0_1_1"/>
<evidence type="ECO:0000313" key="2">
    <source>
        <dbReference type="Proteomes" id="UP000011713"/>
    </source>
</evidence>